<organism evidence="1 2">
    <name type="scientific">Cuscuta europaea</name>
    <name type="common">European dodder</name>
    <dbReference type="NCBI Taxonomy" id="41803"/>
    <lineage>
        <taxon>Eukaryota</taxon>
        <taxon>Viridiplantae</taxon>
        <taxon>Streptophyta</taxon>
        <taxon>Embryophyta</taxon>
        <taxon>Tracheophyta</taxon>
        <taxon>Spermatophyta</taxon>
        <taxon>Magnoliopsida</taxon>
        <taxon>eudicotyledons</taxon>
        <taxon>Gunneridae</taxon>
        <taxon>Pentapetalae</taxon>
        <taxon>asterids</taxon>
        <taxon>lamiids</taxon>
        <taxon>Solanales</taxon>
        <taxon>Convolvulaceae</taxon>
        <taxon>Cuscuteae</taxon>
        <taxon>Cuscuta</taxon>
        <taxon>Cuscuta subgen. Cuscuta</taxon>
    </lineage>
</organism>
<dbReference type="Proteomes" id="UP001152484">
    <property type="component" value="Unassembled WGS sequence"/>
</dbReference>
<gene>
    <name evidence="1" type="ORF">CEURO_LOCUS11886</name>
</gene>
<accession>A0A9P0Z9S4</accession>
<proteinExistence type="predicted"/>
<dbReference type="EMBL" id="CAMAPE010000029">
    <property type="protein sequence ID" value="CAH9092274.1"/>
    <property type="molecule type" value="Genomic_DNA"/>
</dbReference>
<evidence type="ECO:0000313" key="2">
    <source>
        <dbReference type="Proteomes" id="UP001152484"/>
    </source>
</evidence>
<reference evidence="1" key="1">
    <citation type="submission" date="2022-07" db="EMBL/GenBank/DDBJ databases">
        <authorList>
            <person name="Macas J."/>
            <person name="Novak P."/>
            <person name="Neumann P."/>
        </authorList>
    </citation>
    <scope>NUCLEOTIDE SEQUENCE</scope>
</reference>
<sequence length="59" mass="6397">MVRCSLLAAPFPRVAVCFSLAESQTNSGEVMKVSSLRHERSPASIWLWFSGVHTCSAAS</sequence>
<comment type="caution">
    <text evidence="1">The sequence shown here is derived from an EMBL/GenBank/DDBJ whole genome shotgun (WGS) entry which is preliminary data.</text>
</comment>
<name>A0A9P0Z9S4_CUSEU</name>
<evidence type="ECO:0000313" key="1">
    <source>
        <dbReference type="EMBL" id="CAH9092274.1"/>
    </source>
</evidence>
<dbReference type="AlphaFoldDB" id="A0A9P0Z9S4"/>
<keyword evidence="2" id="KW-1185">Reference proteome</keyword>
<protein>
    <submittedName>
        <fullName evidence="1">Uncharacterized protein</fullName>
    </submittedName>
</protein>